<proteinExistence type="predicted"/>
<comment type="caution">
    <text evidence="1">The sequence shown here is derived from an EMBL/GenBank/DDBJ whole genome shotgun (WGS) entry which is preliminary data.</text>
</comment>
<sequence>MTFEPSSHLLAFVLPVSFRKGDVIFSTATTDEEVRVAITPTDRPRHVVSTAQLSRGRWRARLNWSDGRQQYLEEKEIFVD</sequence>
<organism evidence="1 2">
    <name type="scientific">Spirosoma sordidisoli</name>
    <dbReference type="NCBI Taxonomy" id="2502893"/>
    <lineage>
        <taxon>Bacteria</taxon>
        <taxon>Pseudomonadati</taxon>
        <taxon>Bacteroidota</taxon>
        <taxon>Cytophagia</taxon>
        <taxon>Cytophagales</taxon>
        <taxon>Cytophagaceae</taxon>
        <taxon>Spirosoma</taxon>
    </lineage>
</organism>
<reference evidence="1 2" key="1">
    <citation type="submission" date="2019-01" db="EMBL/GenBank/DDBJ databases">
        <title>Spirosoma flava sp. nov., a propanil-degrading bacterium isolated from herbicide-contaminated soil.</title>
        <authorList>
            <person name="Zhang L."/>
            <person name="Jiang J.-D."/>
        </authorList>
    </citation>
    <scope>NUCLEOTIDE SEQUENCE [LARGE SCALE GENOMIC DNA]</scope>
    <source>
        <strain evidence="1 2">TY50</strain>
    </source>
</reference>
<evidence type="ECO:0000313" key="1">
    <source>
        <dbReference type="EMBL" id="RYC66891.1"/>
    </source>
</evidence>
<keyword evidence="2" id="KW-1185">Reference proteome</keyword>
<name>A0A4Q2UHG3_9BACT</name>
<accession>A0A4Q2UHG3</accession>
<protein>
    <submittedName>
        <fullName evidence="1">Uncharacterized protein</fullName>
    </submittedName>
</protein>
<gene>
    <name evidence="1" type="ORF">EQG79_27710</name>
</gene>
<dbReference type="Proteomes" id="UP000290407">
    <property type="component" value="Unassembled WGS sequence"/>
</dbReference>
<evidence type="ECO:0000313" key="2">
    <source>
        <dbReference type="Proteomes" id="UP000290407"/>
    </source>
</evidence>
<dbReference type="AlphaFoldDB" id="A0A4Q2UHG3"/>
<dbReference type="EMBL" id="SBLB01000011">
    <property type="protein sequence ID" value="RYC66891.1"/>
    <property type="molecule type" value="Genomic_DNA"/>
</dbReference>
<dbReference type="RefSeq" id="WP_077922031.1">
    <property type="nucleotide sequence ID" value="NZ_SBLB01000011.1"/>
</dbReference>